<protein>
    <submittedName>
        <fullName evidence="2">Uncharacterized protein</fullName>
    </submittedName>
</protein>
<name>A0A9W8UB57_9HYPO</name>
<comment type="caution">
    <text evidence="2">The sequence shown here is derived from an EMBL/GenBank/DDBJ whole genome shotgun (WGS) entry which is preliminary data.</text>
</comment>
<sequence length="139" mass="15865">MSKRNHDEFLDRDASHIAEMDALIQETSNRVERETALLARQKKIAALYKKHAVAKQEFQSLRQELDSAMAKVKHINEEYMSWLNGVVYTHARAKSQDGKIAPLSEAADECLRKRSQLDAKVAETQLISREIKLLEEAST</sequence>
<proteinExistence type="predicted"/>
<organism evidence="2 3">
    <name type="scientific">Fusarium irregulare</name>
    <dbReference type="NCBI Taxonomy" id="2494466"/>
    <lineage>
        <taxon>Eukaryota</taxon>
        <taxon>Fungi</taxon>
        <taxon>Dikarya</taxon>
        <taxon>Ascomycota</taxon>
        <taxon>Pezizomycotina</taxon>
        <taxon>Sordariomycetes</taxon>
        <taxon>Hypocreomycetidae</taxon>
        <taxon>Hypocreales</taxon>
        <taxon>Nectriaceae</taxon>
        <taxon>Fusarium</taxon>
        <taxon>Fusarium incarnatum-equiseti species complex</taxon>
    </lineage>
</organism>
<accession>A0A9W8UB57</accession>
<dbReference type="AlphaFoldDB" id="A0A9W8UB57"/>
<reference evidence="2" key="1">
    <citation type="submission" date="2022-10" db="EMBL/GenBank/DDBJ databases">
        <title>Fusarium specimens isolated from Avocado Roots.</title>
        <authorList>
            <person name="Stajich J."/>
            <person name="Roper C."/>
            <person name="Heimlech-Rivalta G."/>
        </authorList>
    </citation>
    <scope>NUCLEOTIDE SEQUENCE</scope>
    <source>
        <strain evidence="2">CF00143</strain>
    </source>
</reference>
<evidence type="ECO:0000256" key="1">
    <source>
        <dbReference type="SAM" id="Coils"/>
    </source>
</evidence>
<dbReference type="EMBL" id="JAPDHF010000007">
    <property type="protein sequence ID" value="KAJ4015419.1"/>
    <property type="molecule type" value="Genomic_DNA"/>
</dbReference>
<dbReference type="Proteomes" id="UP001152130">
    <property type="component" value="Unassembled WGS sequence"/>
</dbReference>
<gene>
    <name evidence="2" type="ORF">NW766_005762</name>
</gene>
<dbReference type="OrthoDB" id="10528808at2759"/>
<evidence type="ECO:0000313" key="2">
    <source>
        <dbReference type="EMBL" id="KAJ4015419.1"/>
    </source>
</evidence>
<feature type="coiled-coil region" evidence="1">
    <location>
        <begin position="44"/>
        <end position="78"/>
    </location>
</feature>
<keyword evidence="1" id="KW-0175">Coiled coil</keyword>
<keyword evidence="3" id="KW-1185">Reference proteome</keyword>
<evidence type="ECO:0000313" key="3">
    <source>
        <dbReference type="Proteomes" id="UP001152130"/>
    </source>
</evidence>